<comment type="caution">
    <text evidence="2">The sequence shown here is derived from an EMBL/GenBank/DDBJ whole genome shotgun (WGS) entry which is preliminary data.</text>
</comment>
<reference evidence="2" key="1">
    <citation type="submission" date="2022-10" db="EMBL/GenBank/DDBJ databases">
        <title>Chryseobacterium sp. nov., a novel bacterial species.</title>
        <authorList>
            <person name="Cao Y."/>
        </authorList>
    </citation>
    <scope>NUCLEOTIDE SEQUENCE</scope>
    <source>
        <strain evidence="2">KC 927</strain>
    </source>
</reference>
<evidence type="ECO:0000256" key="1">
    <source>
        <dbReference type="SAM" id="SignalP"/>
    </source>
</evidence>
<accession>A0ABT3Y214</accession>
<feature type="chain" id="PRO_5045606212" description="GLPGLI family protein" evidence="1">
    <location>
        <begin position="22"/>
        <end position="259"/>
    </location>
</feature>
<dbReference type="RefSeq" id="WP_267280782.1">
    <property type="nucleotide sequence ID" value="NZ_JAOVZV010000006.1"/>
</dbReference>
<sequence>MKTLYKIFFCTFLLITLKISAQLDTLEYLKQFEMNKAQYINQPFSKLVDDMTELQPQSLYTQIRGCNYDTQFYFVDIKAAFKSSFKINIVWQNSTSYKEEKIPNLNELCTLRDVEDMYRKFRIRNIEFNYTGDFYVTHRSAKLIEDDDPFIHLNTYLEDYKKYLINKPFSDFVCWGRPMKITRIKNIYNESKTTVLQTEFILVNPHNKRNKAKVIVDWKSPVPKNDIRDYKKKKGNRFDNNERSFYVDEIVKDLTYSAR</sequence>
<organism evidence="2 3">
    <name type="scientific">Chryseobacterium luquanense</name>
    <dbReference type="NCBI Taxonomy" id="2983766"/>
    <lineage>
        <taxon>Bacteria</taxon>
        <taxon>Pseudomonadati</taxon>
        <taxon>Bacteroidota</taxon>
        <taxon>Flavobacteriia</taxon>
        <taxon>Flavobacteriales</taxon>
        <taxon>Weeksellaceae</taxon>
        <taxon>Chryseobacterium group</taxon>
        <taxon>Chryseobacterium</taxon>
    </lineage>
</organism>
<keyword evidence="1" id="KW-0732">Signal</keyword>
<evidence type="ECO:0000313" key="2">
    <source>
        <dbReference type="EMBL" id="MCX8532194.1"/>
    </source>
</evidence>
<feature type="signal peptide" evidence="1">
    <location>
        <begin position="1"/>
        <end position="21"/>
    </location>
</feature>
<evidence type="ECO:0000313" key="3">
    <source>
        <dbReference type="Proteomes" id="UP001070176"/>
    </source>
</evidence>
<proteinExistence type="predicted"/>
<evidence type="ECO:0008006" key="4">
    <source>
        <dbReference type="Google" id="ProtNLM"/>
    </source>
</evidence>
<keyword evidence="3" id="KW-1185">Reference proteome</keyword>
<dbReference type="Proteomes" id="UP001070176">
    <property type="component" value="Unassembled WGS sequence"/>
</dbReference>
<protein>
    <recommendedName>
        <fullName evidence="4">GLPGLI family protein</fullName>
    </recommendedName>
</protein>
<gene>
    <name evidence="2" type="ORF">OEA66_07520</name>
</gene>
<name>A0ABT3Y214_9FLAO</name>
<dbReference type="EMBL" id="JAOVZV010000006">
    <property type="protein sequence ID" value="MCX8532194.1"/>
    <property type="molecule type" value="Genomic_DNA"/>
</dbReference>